<gene>
    <name evidence="1" type="ORF">GPX89_07545</name>
</gene>
<protein>
    <submittedName>
        <fullName evidence="1">Uncharacterized protein</fullName>
    </submittedName>
</protein>
<organism evidence="1 2">
    <name type="scientific">Nocardia terrae</name>
    <dbReference type="NCBI Taxonomy" id="2675851"/>
    <lineage>
        <taxon>Bacteria</taxon>
        <taxon>Bacillati</taxon>
        <taxon>Actinomycetota</taxon>
        <taxon>Actinomycetes</taxon>
        <taxon>Mycobacteriales</taxon>
        <taxon>Nocardiaceae</taxon>
        <taxon>Nocardia</taxon>
    </lineage>
</organism>
<dbReference type="Proteomes" id="UP000466794">
    <property type="component" value="Unassembled WGS sequence"/>
</dbReference>
<comment type="caution">
    <text evidence="1">The sequence shown here is derived from an EMBL/GenBank/DDBJ whole genome shotgun (WGS) entry which is preliminary data.</text>
</comment>
<dbReference type="EMBL" id="WRPP01000001">
    <property type="protein sequence ID" value="MVU77100.1"/>
    <property type="molecule type" value="Genomic_DNA"/>
</dbReference>
<sequence length="353" mass="38973">MSDPVQSPRALAPEWASWLEESIQRGCAAESVIDAMADGGMDRESAAVLVYRAISRHASRFPPQPARDYTFLKELAKLALPDSEVLRITEGPRENSTSGLIELHFLMDAALSPEHPAYRAPESGAGPFRARLSLGFNNAREVRWLRSGPDAGKPAAPMGGIDAMTLEDGYWEIVGSWGHVLVSGSPQVWYGPKPDWARNDKTYFEISPEAPAVSGNYRDEEHGRMLELDFVYSVRSEIITSLGTYAVTIPLADALRDSGMTGFEFVPATTSIEDYVEDPQELDIPELYGMWITGTAFIDDFGLTPKGDLVLTQRAKELLTTRDPNLSAEELDWTGRSLFIARSFQLPSEKPES</sequence>
<reference evidence="1 2" key="1">
    <citation type="submission" date="2019-12" db="EMBL/GenBank/DDBJ databases">
        <title>Nocardia sp. nov. ET3-3 isolated from soil.</title>
        <authorList>
            <person name="Kanchanasin P."/>
            <person name="Tanasupawat S."/>
            <person name="Yuki M."/>
            <person name="Kudo T."/>
        </authorList>
    </citation>
    <scope>NUCLEOTIDE SEQUENCE [LARGE SCALE GENOMIC DNA]</scope>
    <source>
        <strain evidence="1 2">ET3-3</strain>
    </source>
</reference>
<evidence type="ECO:0000313" key="1">
    <source>
        <dbReference type="EMBL" id="MVU77100.1"/>
    </source>
</evidence>
<dbReference type="RefSeq" id="WP_157386495.1">
    <property type="nucleotide sequence ID" value="NZ_WRPP01000001.1"/>
</dbReference>
<proteinExistence type="predicted"/>
<name>A0A7K1URX4_9NOCA</name>
<accession>A0A7K1URX4</accession>
<dbReference type="AlphaFoldDB" id="A0A7K1URX4"/>
<evidence type="ECO:0000313" key="2">
    <source>
        <dbReference type="Proteomes" id="UP000466794"/>
    </source>
</evidence>
<keyword evidence="2" id="KW-1185">Reference proteome</keyword>